<evidence type="ECO:0000313" key="7">
    <source>
        <dbReference type="Proteomes" id="UP000697998"/>
    </source>
</evidence>
<dbReference type="EMBL" id="JADJMH010000013">
    <property type="protein sequence ID" value="MBK7675758.1"/>
    <property type="molecule type" value="Genomic_DNA"/>
</dbReference>
<comment type="caution">
    <text evidence="6">The sequence shown here is derived from an EMBL/GenBank/DDBJ whole genome shotgun (WGS) entry which is preliminary data.</text>
</comment>
<dbReference type="InterPro" id="IPR000847">
    <property type="entry name" value="LysR_HTH_N"/>
</dbReference>
<feature type="domain" description="HTH lysR-type" evidence="5">
    <location>
        <begin position="3"/>
        <end position="60"/>
    </location>
</feature>
<evidence type="ECO:0000256" key="1">
    <source>
        <dbReference type="ARBA" id="ARBA00009437"/>
    </source>
</evidence>
<dbReference type="GO" id="GO:0005829">
    <property type="term" value="C:cytosol"/>
    <property type="evidence" value="ECO:0007669"/>
    <property type="project" value="TreeGrafter"/>
</dbReference>
<dbReference type="Pfam" id="PF03466">
    <property type="entry name" value="LysR_substrate"/>
    <property type="match status" value="1"/>
</dbReference>
<dbReference type="InterPro" id="IPR036390">
    <property type="entry name" value="WH_DNA-bd_sf"/>
</dbReference>
<name>A0A935UHR4_9PROT</name>
<dbReference type="PROSITE" id="PS50931">
    <property type="entry name" value="HTH_LYSR"/>
    <property type="match status" value="1"/>
</dbReference>
<gene>
    <name evidence="6" type="ORF">IPJ27_13915</name>
</gene>
<keyword evidence="2" id="KW-0805">Transcription regulation</keyword>
<sequence length="331" mass="36011">MTIDIRLLRQVLALSKHRNFARAAEALHISQPALSRSIAGLEQSLGVQLFDRTSAGVEPTIFGQTVIGRGHDILKKEKELRREIFLIQGIEVGELFIGAGPFPFEISISHAVAKLIARNTKLQVRIDMDSAPAIVNRVLSGDIDIGVADIRHCEDFARLTFELLPEHAVACCCRREHPLAGRRALSLDDLLQFPIVGTIMPPALAALLSPGGAAGRIDEDTKNFRPAITVDSLAAARSIALGCDALLPITPGCIAPELESGDLVILDFSTPWMRNQYGFISRKDRTHSPAAIEFMARMREVEAEAIELENRLFAIYSSYSDSPGGHAGSTS</sequence>
<dbReference type="SUPFAM" id="SSF53850">
    <property type="entry name" value="Periplasmic binding protein-like II"/>
    <property type="match status" value="1"/>
</dbReference>
<evidence type="ECO:0000313" key="6">
    <source>
        <dbReference type="EMBL" id="MBK7675758.1"/>
    </source>
</evidence>
<keyword evidence="4" id="KW-0804">Transcription</keyword>
<evidence type="ECO:0000256" key="4">
    <source>
        <dbReference type="ARBA" id="ARBA00023163"/>
    </source>
</evidence>
<dbReference type="Gene3D" id="3.40.190.290">
    <property type="match status" value="1"/>
</dbReference>
<evidence type="ECO:0000256" key="2">
    <source>
        <dbReference type="ARBA" id="ARBA00023015"/>
    </source>
</evidence>
<dbReference type="GO" id="GO:0003677">
    <property type="term" value="F:DNA binding"/>
    <property type="evidence" value="ECO:0007669"/>
    <property type="project" value="UniProtKB-KW"/>
</dbReference>
<dbReference type="InterPro" id="IPR005119">
    <property type="entry name" value="LysR_subst-bd"/>
</dbReference>
<dbReference type="AlphaFoldDB" id="A0A935UHR4"/>
<dbReference type="Gene3D" id="1.10.10.10">
    <property type="entry name" value="Winged helix-like DNA-binding domain superfamily/Winged helix DNA-binding domain"/>
    <property type="match status" value="1"/>
</dbReference>
<organism evidence="6 7">
    <name type="scientific">Candidatus Accumulibacter proximus</name>
    <dbReference type="NCBI Taxonomy" id="2954385"/>
    <lineage>
        <taxon>Bacteria</taxon>
        <taxon>Pseudomonadati</taxon>
        <taxon>Pseudomonadota</taxon>
        <taxon>Betaproteobacteria</taxon>
        <taxon>Candidatus Accumulibacter</taxon>
    </lineage>
</organism>
<dbReference type="FunFam" id="1.10.10.10:FF:000001">
    <property type="entry name" value="LysR family transcriptional regulator"/>
    <property type="match status" value="1"/>
</dbReference>
<keyword evidence="3" id="KW-0238">DNA-binding</keyword>
<dbReference type="Pfam" id="PF00126">
    <property type="entry name" value="HTH_1"/>
    <property type="match status" value="1"/>
</dbReference>
<dbReference type="Proteomes" id="UP000697998">
    <property type="component" value="Unassembled WGS sequence"/>
</dbReference>
<dbReference type="InterPro" id="IPR050950">
    <property type="entry name" value="HTH-type_LysR_regulators"/>
</dbReference>
<dbReference type="CDD" id="cd05466">
    <property type="entry name" value="PBP2_LTTR_substrate"/>
    <property type="match status" value="1"/>
</dbReference>
<evidence type="ECO:0000256" key="3">
    <source>
        <dbReference type="ARBA" id="ARBA00023125"/>
    </source>
</evidence>
<dbReference type="SUPFAM" id="SSF46785">
    <property type="entry name" value="Winged helix' DNA-binding domain"/>
    <property type="match status" value="1"/>
</dbReference>
<reference evidence="6 7" key="1">
    <citation type="submission" date="2020-10" db="EMBL/GenBank/DDBJ databases">
        <title>Connecting structure to function with the recovery of over 1000 high-quality activated sludge metagenome-assembled genomes encoding full-length rRNA genes using long-read sequencing.</title>
        <authorList>
            <person name="Singleton C.M."/>
            <person name="Petriglieri F."/>
            <person name="Kristensen J.M."/>
            <person name="Kirkegaard R.H."/>
            <person name="Michaelsen T.Y."/>
            <person name="Andersen M.H."/>
            <person name="Karst S.M."/>
            <person name="Dueholm M.S."/>
            <person name="Nielsen P.H."/>
            <person name="Albertsen M."/>
        </authorList>
    </citation>
    <scope>NUCLEOTIDE SEQUENCE [LARGE SCALE GENOMIC DNA]</scope>
    <source>
        <strain evidence="6">EsbW_18-Q3-R4-48_BATAC.285</strain>
    </source>
</reference>
<accession>A0A935UHR4</accession>
<dbReference type="PRINTS" id="PR00039">
    <property type="entry name" value="HTHLYSR"/>
</dbReference>
<dbReference type="GO" id="GO:0003700">
    <property type="term" value="F:DNA-binding transcription factor activity"/>
    <property type="evidence" value="ECO:0007669"/>
    <property type="project" value="InterPro"/>
</dbReference>
<proteinExistence type="inferred from homology"/>
<comment type="similarity">
    <text evidence="1">Belongs to the LysR transcriptional regulatory family.</text>
</comment>
<protein>
    <submittedName>
        <fullName evidence="6">LysR family transcriptional regulator</fullName>
    </submittedName>
</protein>
<evidence type="ECO:0000259" key="5">
    <source>
        <dbReference type="PROSITE" id="PS50931"/>
    </source>
</evidence>
<dbReference type="PANTHER" id="PTHR30419:SF30">
    <property type="entry name" value="LYSR FAMILY TRANSCRIPTIONAL REGULATOR"/>
    <property type="match status" value="1"/>
</dbReference>
<dbReference type="PANTHER" id="PTHR30419">
    <property type="entry name" value="HTH-TYPE TRANSCRIPTIONAL REGULATOR YBHD"/>
    <property type="match status" value="1"/>
</dbReference>
<dbReference type="InterPro" id="IPR036388">
    <property type="entry name" value="WH-like_DNA-bd_sf"/>
</dbReference>